<keyword evidence="4" id="KW-0560">Oxidoreductase</keyword>
<dbReference type="InterPro" id="IPR006094">
    <property type="entry name" value="Oxid_FAD_bind_N"/>
</dbReference>
<dbReference type="InterPro" id="IPR016167">
    <property type="entry name" value="FAD-bd_PCMH_sub1"/>
</dbReference>
<dbReference type="Pfam" id="PF01565">
    <property type="entry name" value="FAD_binding_4"/>
    <property type="match status" value="1"/>
</dbReference>
<comment type="similarity">
    <text evidence="1">Belongs to the oxygen-dependent FAD-linked oxidoreductase family.</text>
</comment>
<organism evidence="6 7">
    <name type="scientific">Lophium mytilinum</name>
    <dbReference type="NCBI Taxonomy" id="390894"/>
    <lineage>
        <taxon>Eukaryota</taxon>
        <taxon>Fungi</taxon>
        <taxon>Dikarya</taxon>
        <taxon>Ascomycota</taxon>
        <taxon>Pezizomycotina</taxon>
        <taxon>Dothideomycetes</taxon>
        <taxon>Pleosporomycetidae</taxon>
        <taxon>Mytilinidiales</taxon>
        <taxon>Mytilinidiaceae</taxon>
        <taxon>Lophium</taxon>
    </lineage>
</organism>
<protein>
    <submittedName>
        <fullName evidence="6">FAD-binding domain-containing protein</fullName>
    </submittedName>
</protein>
<evidence type="ECO:0000259" key="5">
    <source>
        <dbReference type="PROSITE" id="PS51387"/>
    </source>
</evidence>
<dbReference type="Proteomes" id="UP000799750">
    <property type="component" value="Unassembled WGS sequence"/>
</dbReference>
<keyword evidence="7" id="KW-1185">Reference proteome</keyword>
<dbReference type="InterPro" id="IPR016169">
    <property type="entry name" value="FAD-bd_PCMH_sub2"/>
</dbReference>
<keyword evidence="2" id="KW-0285">Flavoprotein</keyword>
<sequence length="430" mass="45793">CVFTPRNSKDVAAAIPILKQSKTQFAVRGHGHMTVKGAASINDGVLIALTKLNSLSISSDLKVASLTPGRSWLEVYNWIQPYNRVIVGGRYAPVGVSGLLLGGGISYFGGQYGWAANNVINYELVNGNGKIVNVNASSNSDLFWALKGGGSNFGIVTRFDVQTHSGGKVSAGTFEYGTSTVEDALVATESWVSPGGGIDNGKLALSPIYYVDPVSGNRTAIVLGFDAENGRSLRNFSEGAVASTVKERAFADFVAEGAASGQALNIVSNAFHCTSFKASAETVRLINTTVVPEVQKSLAKVPGAQIAFNMQPLSKGWFEAAKKAGGDAIDLDPADGSIIVLNLYTRWSKAADDDKVARWAKNVLQELQDKAKAVGLYYPFIYLNDAAAGEEPFPLYGKGKSLQKMKQIRKKYDPDGVFQDLMPGGFKLGK</sequence>
<dbReference type="EMBL" id="MU004193">
    <property type="protein sequence ID" value="KAF2492610.1"/>
    <property type="molecule type" value="Genomic_DNA"/>
</dbReference>
<dbReference type="OrthoDB" id="2151789at2759"/>
<dbReference type="InterPro" id="IPR036318">
    <property type="entry name" value="FAD-bd_PCMH-like_sf"/>
</dbReference>
<evidence type="ECO:0000256" key="2">
    <source>
        <dbReference type="ARBA" id="ARBA00022630"/>
    </source>
</evidence>
<dbReference type="GO" id="GO:0071949">
    <property type="term" value="F:FAD binding"/>
    <property type="evidence" value="ECO:0007669"/>
    <property type="project" value="InterPro"/>
</dbReference>
<dbReference type="SUPFAM" id="SSF56176">
    <property type="entry name" value="FAD-binding/transporter-associated domain-like"/>
    <property type="match status" value="1"/>
</dbReference>
<accession>A0A6A6QKU9</accession>
<dbReference type="PANTHER" id="PTHR42973">
    <property type="entry name" value="BINDING OXIDOREDUCTASE, PUTATIVE (AFU_ORTHOLOGUE AFUA_1G17690)-RELATED"/>
    <property type="match status" value="1"/>
</dbReference>
<feature type="non-terminal residue" evidence="6">
    <location>
        <position position="1"/>
    </location>
</feature>
<proteinExistence type="inferred from homology"/>
<dbReference type="InterPro" id="IPR016166">
    <property type="entry name" value="FAD-bd_PCMH"/>
</dbReference>
<evidence type="ECO:0000256" key="4">
    <source>
        <dbReference type="ARBA" id="ARBA00023002"/>
    </source>
</evidence>
<dbReference type="Gene3D" id="3.30.465.10">
    <property type="match status" value="1"/>
</dbReference>
<evidence type="ECO:0000256" key="1">
    <source>
        <dbReference type="ARBA" id="ARBA00005466"/>
    </source>
</evidence>
<evidence type="ECO:0000256" key="3">
    <source>
        <dbReference type="ARBA" id="ARBA00022827"/>
    </source>
</evidence>
<evidence type="ECO:0000313" key="7">
    <source>
        <dbReference type="Proteomes" id="UP000799750"/>
    </source>
</evidence>
<dbReference type="PANTHER" id="PTHR42973:SF53">
    <property type="entry name" value="FAD-BINDING PCMH-TYPE DOMAIN-CONTAINING PROTEIN-RELATED"/>
    <property type="match status" value="1"/>
</dbReference>
<dbReference type="Gene3D" id="3.40.462.20">
    <property type="match status" value="1"/>
</dbReference>
<name>A0A6A6QKU9_9PEZI</name>
<dbReference type="AlphaFoldDB" id="A0A6A6QKU9"/>
<dbReference type="InterPro" id="IPR050416">
    <property type="entry name" value="FAD-linked_Oxidoreductase"/>
</dbReference>
<dbReference type="Gene3D" id="3.30.43.10">
    <property type="entry name" value="Uridine Diphospho-n-acetylenolpyruvylglucosamine Reductase, domain 2"/>
    <property type="match status" value="1"/>
</dbReference>
<keyword evidence="3" id="KW-0274">FAD</keyword>
<dbReference type="PROSITE" id="PS51387">
    <property type="entry name" value="FAD_PCMH"/>
    <property type="match status" value="1"/>
</dbReference>
<evidence type="ECO:0000313" key="6">
    <source>
        <dbReference type="EMBL" id="KAF2492610.1"/>
    </source>
</evidence>
<gene>
    <name evidence="6" type="ORF">BU16DRAFT_466247</name>
</gene>
<feature type="domain" description="FAD-binding PCMH-type" evidence="5">
    <location>
        <begin position="1"/>
        <end position="166"/>
    </location>
</feature>
<dbReference type="GO" id="GO:0016491">
    <property type="term" value="F:oxidoreductase activity"/>
    <property type="evidence" value="ECO:0007669"/>
    <property type="project" value="UniProtKB-KW"/>
</dbReference>
<reference evidence="6" key="1">
    <citation type="journal article" date="2020" name="Stud. Mycol.">
        <title>101 Dothideomycetes genomes: a test case for predicting lifestyles and emergence of pathogens.</title>
        <authorList>
            <person name="Haridas S."/>
            <person name="Albert R."/>
            <person name="Binder M."/>
            <person name="Bloem J."/>
            <person name="Labutti K."/>
            <person name="Salamov A."/>
            <person name="Andreopoulos B."/>
            <person name="Baker S."/>
            <person name="Barry K."/>
            <person name="Bills G."/>
            <person name="Bluhm B."/>
            <person name="Cannon C."/>
            <person name="Castanera R."/>
            <person name="Culley D."/>
            <person name="Daum C."/>
            <person name="Ezra D."/>
            <person name="Gonzalez J."/>
            <person name="Henrissat B."/>
            <person name="Kuo A."/>
            <person name="Liang C."/>
            <person name="Lipzen A."/>
            <person name="Lutzoni F."/>
            <person name="Magnuson J."/>
            <person name="Mondo S."/>
            <person name="Nolan M."/>
            <person name="Ohm R."/>
            <person name="Pangilinan J."/>
            <person name="Park H.-J."/>
            <person name="Ramirez L."/>
            <person name="Alfaro M."/>
            <person name="Sun H."/>
            <person name="Tritt A."/>
            <person name="Yoshinaga Y."/>
            <person name="Zwiers L.-H."/>
            <person name="Turgeon B."/>
            <person name="Goodwin S."/>
            <person name="Spatafora J."/>
            <person name="Crous P."/>
            <person name="Grigoriev I."/>
        </authorList>
    </citation>
    <scope>NUCLEOTIDE SEQUENCE</scope>
    <source>
        <strain evidence="6">CBS 269.34</strain>
    </source>
</reference>